<organism evidence="2">
    <name type="scientific">Zeugodacus cucurbitae</name>
    <name type="common">Melon fruit fly</name>
    <name type="synonym">Bactrocera cucurbitae</name>
    <dbReference type="NCBI Taxonomy" id="28588"/>
    <lineage>
        <taxon>Eukaryota</taxon>
        <taxon>Metazoa</taxon>
        <taxon>Ecdysozoa</taxon>
        <taxon>Arthropoda</taxon>
        <taxon>Hexapoda</taxon>
        <taxon>Insecta</taxon>
        <taxon>Pterygota</taxon>
        <taxon>Neoptera</taxon>
        <taxon>Endopterygota</taxon>
        <taxon>Diptera</taxon>
        <taxon>Brachycera</taxon>
        <taxon>Muscomorpha</taxon>
        <taxon>Tephritoidea</taxon>
        <taxon>Tephritidae</taxon>
        <taxon>Zeugodacus</taxon>
        <taxon>Zeugodacus</taxon>
    </lineage>
</organism>
<accession>A0A0A1WZI7</accession>
<feature type="compositionally biased region" description="Basic and acidic residues" evidence="1">
    <location>
        <begin position="57"/>
        <end position="72"/>
    </location>
</feature>
<reference evidence="2" key="2">
    <citation type="journal article" date="2015" name="Gigascience">
        <title>Reconstructing a comprehensive transcriptome assembly of a white-pupal translocated strain of the pest fruit fly Bactrocera cucurbitae.</title>
        <authorList>
            <person name="Sim S.B."/>
            <person name="Calla B."/>
            <person name="Hall B."/>
            <person name="DeRego T."/>
            <person name="Geib S.M."/>
        </authorList>
    </citation>
    <scope>NUCLEOTIDE SEQUENCE</scope>
</reference>
<protein>
    <submittedName>
        <fullName evidence="2">Inositol-3-phosphate synthase</fullName>
    </submittedName>
</protein>
<dbReference type="EMBL" id="GBXI01010211">
    <property type="protein sequence ID" value="JAD04081.1"/>
    <property type="molecule type" value="Transcribed_RNA"/>
</dbReference>
<evidence type="ECO:0000313" key="2">
    <source>
        <dbReference type="EMBL" id="JAD04081.1"/>
    </source>
</evidence>
<feature type="region of interest" description="Disordered" evidence="1">
    <location>
        <begin position="56"/>
        <end position="83"/>
    </location>
</feature>
<dbReference type="AlphaFoldDB" id="A0A0A1WZI7"/>
<sequence>MFVTADDNLHLFTHVYHQQSSLLVLKTFKTTTTKSMYNSLNTKCNLTAQAAITADGETSKKAMDNKEAKSETHGSMTQQNSQRVFSLNRKQITAKVRFL</sequence>
<feature type="compositionally biased region" description="Polar residues" evidence="1">
    <location>
        <begin position="73"/>
        <end position="83"/>
    </location>
</feature>
<evidence type="ECO:0000256" key="1">
    <source>
        <dbReference type="SAM" id="MobiDB-lite"/>
    </source>
</evidence>
<reference evidence="2" key="1">
    <citation type="submission" date="2014-11" db="EMBL/GenBank/DDBJ databases">
        <authorList>
            <person name="Geib S."/>
        </authorList>
    </citation>
    <scope>NUCLEOTIDE SEQUENCE</scope>
</reference>
<proteinExistence type="predicted"/>
<gene>
    <name evidence="2" type="primary">INO1</name>
    <name evidence="2" type="ORF">g.209</name>
</gene>
<name>A0A0A1WZI7_ZEUCU</name>